<feature type="transmembrane region" description="Helical" evidence="1">
    <location>
        <begin position="202"/>
        <end position="224"/>
    </location>
</feature>
<sequence length="296" mass="30288">MTPSSYLNGLVLVFISTIVLSTAGVMARLVSIDSATIVFWRGLAGGVALLLFLAVTAPRMNLTRLKGLGRAGFCVAVVTAIGMMFFIAALRTTSVAHVSIIFAVCPFISAGLGFVVLGERPGRAALVASGVALVGVVIMVGTGTGGSLVGDLLALGMTFCVALSSVLVRRYPDQPALVIAGLAAFISAYAALPFATPLTSPLHDIVVVSVFGAFAFTLGIALLLYGARLLPPVETALIGALDAPLAPFWVWLFFAETLDGATLTGGGIVMAAVLLHVLSDLRGRNTRSTAAVASGP</sequence>
<evidence type="ECO:0000256" key="1">
    <source>
        <dbReference type="SAM" id="Phobius"/>
    </source>
</evidence>
<evidence type="ECO:0000313" key="3">
    <source>
        <dbReference type="EMBL" id="TWF54907.1"/>
    </source>
</evidence>
<dbReference type="InterPro" id="IPR037185">
    <property type="entry name" value="EmrE-like"/>
</dbReference>
<dbReference type="RefSeq" id="WP_145637691.1">
    <property type="nucleotide sequence ID" value="NZ_VIWP01000003.1"/>
</dbReference>
<feature type="transmembrane region" description="Helical" evidence="1">
    <location>
        <begin position="96"/>
        <end position="117"/>
    </location>
</feature>
<feature type="transmembrane region" description="Helical" evidence="1">
    <location>
        <begin position="260"/>
        <end position="278"/>
    </location>
</feature>
<dbReference type="SUPFAM" id="SSF103481">
    <property type="entry name" value="Multidrug resistance efflux transporter EmrE"/>
    <property type="match status" value="2"/>
</dbReference>
<feature type="transmembrane region" description="Helical" evidence="1">
    <location>
        <begin position="68"/>
        <end position="90"/>
    </location>
</feature>
<reference evidence="3 4" key="1">
    <citation type="submission" date="2019-06" db="EMBL/GenBank/DDBJ databases">
        <title>Sorghum-associated microbial communities from plants grown in Nebraska, USA.</title>
        <authorList>
            <person name="Schachtman D."/>
        </authorList>
    </citation>
    <scope>NUCLEOTIDE SEQUENCE [LARGE SCALE GENOMIC DNA]</scope>
    <source>
        <strain evidence="3 4">1225</strain>
    </source>
</reference>
<dbReference type="AlphaFoldDB" id="A0A561QWZ2"/>
<dbReference type="PANTHER" id="PTHR22911">
    <property type="entry name" value="ACYL-MALONYL CONDENSING ENZYME-RELATED"/>
    <property type="match status" value="1"/>
</dbReference>
<feature type="domain" description="EamA" evidence="2">
    <location>
        <begin position="8"/>
        <end position="140"/>
    </location>
</feature>
<dbReference type="GO" id="GO:0016020">
    <property type="term" value="C:membrane"/>
    <property type="evidence" value="ECO:0007669"/>
    <property type="project" value="InterPro"/>
</dbReference>
<feature type="transmembrane region" description="Helical" evidence="1">
    <location>
        <begin position="37"/>
        <end position="56"/>
    </location>
</feature>
<gene>
    <name evidence="3" type="ORF">FHW37_103778</name>
</gene>
<evidence type="ECO:0000313" key="4">
    <source>
        <dbReference type="Proteomes" id="UP000320653"/>
    </source>
</evidence>
<feature type="transmembrane region" description="Helical" evidence="1">
    <location>
        <begin position="124"/>
        <end position="142"/>
    </location>
</feature>
<accession>A0A561QWZ2</accession>
<feature type="transmembrane region" description="Helical" evidence="1">
    <location>
        <begin position="175"/>
        <end position="196"/>
    </location>
</feature>
<keyword evidence="1" id="KW-0472">Membrane</keyword>
<feature type="transmembrane region" description="Helical" evidence="1">
    <location>
        <begin position="148"/>
        <end position="168"/>
    </location>
</feature>
<feature type="domain" description="EamA" evidence="2">
    <location>
        <begin position="149"/>
        <end position="276"/>
    </location>
</feature>
<dbReference type="PANTHER" id="PTHR22911:SF135">
    <property type="entry name" value="BLR4310 PROTEIN"/>
    <property type="match status" value="1"/>
</dbReference>
<keyword evidence="1" id="KW-0812">Transmembrane</keyword>
<protein>
    <submittedName>
        <fullName evidence="3">EamA domain-containing membrane protein RarD</fullName>
    </submittedName>
</protein>
<organism evidence="3 4">
    <name type="scientific">Neorhizobium alkalisoli</name>
    <dbReference type="NCBI Taxonomy" id="528178"/>
    <lineage>
        <taxon>Bacteria</taxon>
        <taxon>Pseudomonadati</taxon>
        <taxon>Pseudomonadota</taxon>
        <taxon>Alphaproteobacteria</taxon>
        <taxon>Hyphomicrobiales</taxon>
        <taxon>Rhizobiaceae</taxon>
        <taxon>Rhizobium/Agrobacterium group</taxon>
        <taxon>Neorhizobium</taxon>
    </lineage>
</organism>
<keyword evidence="1" id="KW-1133">Transmembrane helix</keyword>
<name>A0A561QWZ2_9HYPH</name>
<feature type="transmembrane region" description="Helical" evidence="1">
    <location>
        <begin position="236"/>
        <end position="254"/>
    </location>
</feature>
<comment type="caution">
    <text evidence="3">The sequence shown here is derived from an EMBL/GenBank/DDBJ whole genome shotgun (WGS) entry which is preliminary data.</text>
</comment>
<dbReference type="OrthoDB" id="8690132at2"/>
<proteinExistence type="predicted"/>
<evidence type="ECO:0000259" key="2">
    <source>
        <dbReference type="Pfam" id="PF00892"/>
    </source>
</evidence>
<dbReference type="Pfam" id="PF00892">
    <property type="entry name" value="EamA"/>
    <property type="match status" value="2"/>
</dbReference>
<dbReference type="Proteomes" id="UP000320653">
    <property type="component" value="Unassembled WGS sequence"/>
</dbReference>
<dbReference type="EMBL" id="VIWP01000003">
    <property type="protein sequence ID" value="TWF54907.1"/>
    <property type="molecule type" value="Genomic_DNA"/>
</dbReference>
<dbReference type="InterPro" id="IPR000620">
    <property type="entry name" value="EamA_dom"/>
</dbReference>
<keyword evidence="4" id="KW-1185">Reference proteome</keyword>